<evidence type="ECO:0000313" key="2">
    <source>
        <dbReference type="Proteomes" id="UP000184267"/>
    </source>
</evidence>
<comment type="caution">
    <text evidence="1">The sequence shown here is derived from an EMBL/GenBank/DDBJ whole genome shotgun (WGS) entry which is preliminary data.</text>
</comment>
<gene>
    <name evidence="1" type="ORF">TRAPUB_11196</name>
</gene>
<dbReference type="OrthoDB" id="2756950at2759"/>
<proteinExistence type="predicted"/>
<evidence type="ECO:0000313" key="1">
    <source>
        <dbReference type="EMBL" id="OJT12262.1"/>
    </source>
</evidence>
<reference evidence="1 2" key="1">
    <citation type="submission" date="2016-10" db="EMBL/GenBank/DDBJ databases">
        <title>Genome sequence of the basidiomycete white-rot fungus Trametes pubescens.</title>
        <authorList>
            <person name="Makela M.R."/>
            <person name="Granchi Z."/>
            <person name="Peng M."/>
            <person name="De Vries R.P."/>
            <person name="Grigoriev I."/>
            <person name="Riley R."/>
            <person name="Hilden K."/>
        </authorList>
    </citation>
    <scope>NUCLEOTIDE SEQUENCE [LARGE SCALE GENOMIC DNA]</scope>
    <source>
        <strain evidence="1 2">FBCC735</strain>
    </source>
</reference>
<keyword evidence="2" id="KW-1185">Reference proteome</keyword>
<name>A0A1M2VXL4_TRAPU</name>
<dbReference type="EMBL" id="MNAD01000504">
    <property type="protein sequence ID" value="OJT12262.1"/>
    <property type="molecule type" value="Genomic_DNA"/>
</dbReference>
<dbReference type="Proteomes" id="UP000184267">
    <property type="component" value="Unassembled WGS sequence"/>
</dbReference>
<organism evidence="1 2">
    <name type="scientific">Trametes pubescens</name>
    <name type="common">White-rot fungus</name>
    <dbReference type="NCBI Taxonomy" id="154538"/>
    <lineage>
        <taxon>Eukaryota</taxon>
        <taxon>Fungi</taxon>
        <taxon>Dikarya</taxon>
        <taxon>Basidiomycota</taxon>
        <taxon>Agaricomycotina</taxon>
        <taxon>Agaricomycetes</taxon>
        <taxon>Polyporales</taxon>
        <taxon>Polyporaceae</taxon>
        <taxon>Trametes</taxon>
    </lineage>
</organism>
<sequence length="123" mass="13142">MILIASQVASQVTDYIIPFVYPISTILNCRFLLCLYETDVHPEIPDSTLASESSFSTVDFGGADRTAGSPELPEFLDSFAGTIRSIPDDELQLVSSEPTPRPALGMDALDGGAGQFGEIGEQV</sequence>
<dbReference type="OMA" id="NCRFLLC"/>
<protein>
    <submittedName>
        <fullName evidence="1">Uncharacterized protein</fullName>
    </submittedName>
</protein>
<dbReference type="AlphaFoldDB" id="A0A1M2VXL4"/>
<accession>A0A1M2VXL4</accession>